<dbReference type="Pfam" id="PF00583">
    <property type="entry name" value="Acetyltransf_1"/>
    <property type="match status" value="1"/>
</dbReference>
<dbReference type="Gene3D" id="3.40.630.30">
    <property type="match status" value="1"/>
</dbReference>
<keyword evidence="1 3" id="KW-0808">Transferase</keyword>
<organism evidence="3 4">
    <name type="scientific">Platysternon megacephalum</name>
    <name type="common">big-headed turtle</name>
    <dbReference type="NCBI Taxonomy" id="55544"/>
    <lineage>
        <taxon>Eukaryota</taxon>
        <taxon>Metazoa</taxon>
        <taxon>Chordata</taxon>
        <taxon>Craniata</taxon>
        <taxon>Vertebrata</taxon>
        <taxon>Euteleostomi</taxon>
        <taxon>Archelosauria</taxon>
        <taxon>Testudinata</taxon>
        <taxon>Testudines</taxon>
        <taxon>Cryptodira</taxon>
        <taxon>Durocryptodira</taxon>
        <taxon>Testudinoidea</taxon>
        <taxon>Platysternidae</taxon>
        <taxon>Platysternon</taxon>
    </lineage>
</organism>
<evidence type="ECO:0000259" key="2">
    <source>
        <dbReference type="PROSITE" id="PS51186"/>
    </source>
</evidence>
<dbReference type="STRING" id="55544.A0A4D9E0B1"/>
<dbReference type="InterPro" id="IPR000182">
    <property type="entry name" value="GNAT_dom"/>
</dbReference>
<name>A0A4D9E0B1_9SAUR</name>
<evidence type="ECO:0000313" key="4">
    <source>
        <dbReference type="Proteomes" id="UP000297703"/>
    </source>
</evidence>
<dbReference type="CDD" id="cd04301">
    <property type="entry name" value="NAT_SF"/>
    <property type="match status" value="1"/>
</dbReference>
<gene>
    <name evidence="3" type="ORF">DR999_PMT17354</name>
</gene>
<dbReference type="InterPro" id="IPR016181">
    <property type="entry name" value="Acyl_CoA_acyltransferase"/>
</dbReference>
<dbReference type="PANTHER" id="PTHR13947">
    <property type="entry name" value="GNAT FAMILY N-ACETYLTRANSFERASE"/>
    <property type="match status" value="1"/>
</dbReference>
<dbReference type="Proteomes" id="UP000297703">
    <property type="component" value="Unassembled WGS sequence"/>
</dbReference>
<evidence type="ECO:0000256" key="1">
    <source>
        <dbReference type="ARBA" id="ARBA00022679"/>
    </source>
</evidence>
<dbReference type="SUPFAM" id="SSF55729">
    <property type="entry name" value="Acyl-CoA N-acyltransferases (Nat)"/>
    <property type="match status" value="1"/>
</dbReference>
<dbReference type="OrthoDB" id="41532at2759"/>
<reference evidence="3 4" key="2">
    <citation type="submission" date="2019-04" db="EMBL/GenBank/DDBJ databases">
        <title>The genome sequence of big-headed turtle.</title>
        <authorList>
            <person name="Gong S."/>
        </authorList>
    </citation>
    <scope>NUCLEOTIDE SEQUENCE [LARGE SCALE GENOMIC DNA]</scope>
    <source>
        <strain evidence="3">DO16091913</strain>
        <tissue evidence="3">Muscle</tissue>
    </source>
</reference>
<dbReference type="PROSITE" id="PS51186">
    <property type="entry name" value="GNAT"/>
    <property type="match status" value="1"/>
</dbReference>
<sequence>MPQAVAGYCIREYRDSNCEAARSLFAAGMREHVPKNYLRMLTLPRAHLFLLGVSLMLFPSSGSLLLSLLAAPVLLAAGWLLMDSYYVQFVERWLREELWDIQKTCMEREESHFWVAESEGEVVAIVSAKPPSRYTDGERTLELARLSVRWSHRNRGIARALSGTVLSFAQ</sequence>
<proteinExistence type="predicted"/>
<keyword evidence="4" id="KW-1185">Reference proteome</keyword>
<comment type="caution">
    <text evidence="3">The sequence shown here is derived from an EMBL/GenBank/DDBJ whole genome shotgun (WGS) entry which is preliminary data.</text>
</comment>
<feature type="domain" description="N-acetyltransferase" evidence="2">
    <location>
        <begin position="77"/>
        <end position="170"/>
    </location>
</feature>
<dbReference type="AlphaFoldDB" id="A0A4D9E0B1"/>
<protein>
    <submittedName>
        <fullName evidence="3">Putative N-acetyltransferase camello</fullName>
    </submittedName>
</protein>
<evidence type="ECO:0000313" key="3">
    <source>
        <dbReference type="EMBL" id="TFK00500.1"/>
    </source>
</evidence>
<dbReference type="EMBL" id="QXTE01000268">
    <property type="protein sequence ID" value="TFK00500.1"/>
    <property type="molecule type" value="Genomic_DNA"/>
</dbReference>
<dbReference type="PANTHER" id="PTHR13947:SF48">
    <property type="entry name" value="N-ACETYLTRANSFERASE 8-RELATED"/>
    <property type="match status" value="1"/>
</dbReference>
<dbReference type="InterPro" id="IPR050769">
    <property type="entry name" value="NAT_camello-type"/>
</dbReference>
<dbReference type="GO" id="GO:0008080">
    <property type="term" value="F:N-acetyltransferase activity"/>
    <property type="evidence" value="ECO:0007669"/>
    <property type="project" value="InterPro"/>
</dbReference>
<reference evidence="3 4" key="1">
    <citation type="submission" date="2019-04" db="EMBL/GenBank/DDBJ databases">
        <title>Draft genome of the big-headed turtle Platysternon megacephalum.</title>
        <authorList>
            <person name="Gong S."/>
        </authorList>
    </citation>
    <scope>NUCLEOTIDE SEQUENCE [LARGE SCALE GENOMIC DNA]</scope>
    <source>
        <strain evidence="3">DO16091913</strain>
        <tissue evidence="3">Muscle</tissue>
    </source>
</reference>
<accession>A0A4D9E0B1</accession>